<sequence length="260" mass="28229">MSSITEKSWTEGIVASFSMILVSEIGDKTFFIACLMAMRHSKALVFFGAIGALATMTVLSALMGVVVPNVLSVRVTEALAVVLFLFFGCNILYGELCRPHEDAESEDEMAEAAAVLRRRDPNDHLETGSNTTTGSSSNTGIPGRRSRLFSWRGWKTLMHPVLVEAFTLTFVAEWGDRSQLATIALAAAKNPYAVTLGGVMGHALCTGGAVLFGNLIAQYVSMRTVNIVGGVLFILFAFGTLYEFITQTHHIDEIQRQKTP</sequence>
<dbReference type="GO" id="GO:0005794">
    <property type="term" value="C:Golgi apparatus"/>
    <property type="evidence" value="ECO:0007669"/>
    <property type="project" value="TreeGrafter"/>
</dbReference>
<dbReference type="STRING" id="67003.A0A1X0P7U1"/>
<dbReference type="PANTHER" id="PTHR12608">
    <property type="entry name" value="TRANSMEMBRANE PROTEIN HTP-1 RELATED"/>
    <property type="match status" value="1"/>
</dbReference>
<dbReference type="GO" id="GO:0016020">
    <property type="term" value="C:membrane"/>
    <property type="evidence" value="ECO:0007669"/>
    <property type="project" value="UniProtKB-SubCell"/>
</dbReference>
<comment type="similarity">
    <text evidence="2 6">Belongs to the GDT1 family.</text>
</comment>
<dbReference type="RefSeq" id="XP_028886566.1">
    <property type="nucleotide sequence ID" value="XM_029022020.1"/>
</dbReference>
<dbReference type="OrthoDB" id="442680at2759"/>
<dbReference type="InterPro" id="IPR001727">
    <property type="entry name" value="GDT1-like"/>
</dbReference>
<feature type="transmembrane region" description="Helical" evidence="6">
    <location>
        <begin position="225"/>
        <end position="245"/>
    </location>
</feature>
<feature type="transmembrane region" description="Helical" evidence="6">
    <location>
        <begin position="192"/>
        <end position="213"/>
    </location>
</feature>
<feature type="region of interest" description="Disordered" evidence="7">
    <location>
        <begin position="121"/>
        <end position="141"/>
    </location>
</feature>
<dbReference type="GO" id="GO:0032468">
    <property type="term" value="P:Golgi calcium ion homeostasis"/>
    <property type="evidence" value="ECO:0007669"/>
    <property type="project" value="TreeGrafter"/>
</dbReference>
<name>A0A1X0P7U1_9TRYP</name>
<dbReference type="EMBL" id="NBCO01000003">
    <property type="protein sequence ID" value="ORC92500.1"/>
    <property type="molecule type" value="Genomic_DNA"/>
</dbReference>
<dbReference type="GO" id="GO:0015085">
    <property type="term" value="F:calcium ion transmembrane transporter activity"/>
    <property type="evidence" value="ECO:0007669"/>
    <property type="project" value="TreeGrafter"/>
</dbReference>
<keyword evidence="4 6" id="KW-1133">Transmembrane helix</keyword>
<gene>
    <name evidence="8" type="ORF">TM35_000032530</name>
</gene>
<evidence type="ECO:0000256" key="5">
    <source>
        <dbReference type="ARBA" id="ARBA00023136"/>
    </source>
</evidence>
<evidence type="ECO:0000256" key="7">
    <source>
        <dbReference type="SAM" id="MobiDB-lite"/>
    </source>
</evidence>
<evidence type="ECO:0000256" key="2">
    <source>
        <dbReference type="ARBA" id="ARBA00009190"/>
    </source>
</evidence>
<evidence type="ECO:0000313" key="8">
    <source>
        <dbReference type="EMBL" id="ORC92500.1"/>
    </source>
</evidence>
<protein>
    <recommendedName>
        <fullName evidence="6">GDT1 family protein</fullName>
    </recommendedName>
</protein>
<dbReference type="InterPro" id="IPR049555">
    <property type="entry name" value="GDT1-like_CS"/>
</dbReference>
<feature type="compositionally biased region" description="Low complexity" evidence="7">
    <location>
        <begin position="127"/>
        <end position="140"/>
    </location>
</feature>
<accession>A0A1X0P7U1</accession>
<evidence type="ECO:0000313" key="9">
    <source>
        <dbReference type="Proteomes" id="UP000192257"/>
    </source>
</evidence>
<dbReference type="GO" id="GO:0005384">
    <property type="term" value="F:manganese ion transmembrane transporter activity"/>
    <property type="evidence" value="ECO:0007669"/>
    <property type="project" value="TreeGrafter"/>
</dbReference>
<evidence type="ECO:0000256" key="3">
    <source>
        <dbReference type="ARBA" id="ARBA00022692"/>
    </source>
</evidence>
<dbReference type="GeneID" id="39981800"/>
<organism evidence="8 9">
    <name type="scientific">Trypanosoma theileri</name>
    <dbReference type="NCBI Taxonomy" id="67003"/>
    <lineage>
        <taxon>Eukaryota</taxon>
        <taxon>Discoba</taxon>
        <taxon>Euglenozoa</taxon>
        <taxon>Kinetoplastea</taxon>
        <taxon>Metakinetoplastina</taxon>
        <taxon>Trypanosomatida</taxon>
        <taxon>Trypanosomatidae</taxon>
        <taxon>Trypanosoma</taxon>
    </lineage>
</organism>
<keyword evidence="9" id="KW-1185">Reference proteome</keyword>
<dbReference type="AlphaFoldDB" id="A0A1X0P7U1"/>
<evidence type="ECO:0000256" key="6">
    <source>
        <dbReference type="RuleBase" id="RU365102"/>
    </source>
</evidence>
<dbReference type="PANTHER" id="PTHR12608:SF1">
    <property type="entry name" value="TRANSMEMBRANE PROTEIN 165"/>
    <property type="match status" value="1"/>
</dbReference>
<dbReference type="Proteomes" id="UP000192257">
    <property type="component" value="Unassembled WGS sequence"/>
</dbReference>
<evidence type="ECO:0000256" key="1">
    <source>
        <dbReference type="ARBA" id="ARBA00004141"/>
    </source>
</evidence>
<keyword evidence="3 6" id="KW-0812">Transmembrane</keyword>
<evidence type="ECO:0000256" key="4">
    <source>
        <dbReference type="ARBA" id="ARBA00022989"/>
    </source>
</evidence>
<dbReference type="PROSITE" id="PS01214">
    <property type="entry name" value="UPF0016"/>
    <property type="match status" value="1"/>
</dbReference>
<feature type="transmembrane region" description="Helical" evidence="6">
    <location>
        <begin position="44"/>
        <end position="67"/>
    </location>
</feature>
<feature type="transmembrane region" description="Helical" evidence="6">
    <location>
        <begin position="73"/>
        <end position="93"/>
    </location>
</feature>
<feature type="transmembrane region" description="Helical" evidence="6">
    <location>
        <begin position="154"/>
        <end position="172"/>
    </location>
</feature>
<keyword evidence="5 6" id="KW-0472">Membrane</keyword>
<comment type="subcellular location">
    <subcellularLocation>
        <location evidence="1 6">Membrane</location>
        <topology evidence="1 6">Multi-pass membrane protein</topology>
    </subcellularLocation>
</comment>
<reference evidence="8 9" key="1">
    <citation type="submission" date="2017-03" db="EMBL/GenBank/DDBJ databases">
        <title>An alternative strategy for trypanosome survival in the mammalian bloodstream revealed through genome and transcriptome analysis of the ubiquitous bovine parasite Trypanosoma (Megatrypanum) theileri.</title>
        <authorList>
            <person name="Kelly S."/>
            <person name="Ivens A."/>
            <person name="Mott A."/>
            <person name="O'Neill E."/>
            <person name="Emms D."/>
            <person name="Macleod O."/>
            <person name="Voorheis P."/>
            <person name="Matthews J."/>
            <person name="Matthews K."/>
            <person name="Carrington M."/>
        </authorList>
    </citation>
    <scope>NUCLEOTIDE SEQUENCE [LARGE SCALE GENOMIC DNA]</scope>
    <source>
        <strain evidence="8">Edinburgh</strain>
    </source>
</reference>
<dbReference type="VEuPathDB" id="TriTrypDB:TM35_000032530"/>
<comment type="caution">
    <text evidence="8">The sequence shown here is derived from an EMBL/GenBank/DDBJ whole genome shotgun (WGS) entry which is preliminary data.</text>
</comment>
<proteinExistence type="inferred from homology"/>
<dbReference type="GO" id="GO:0032472">
    <property type="term" value="P:Golgi calcium ion transport"/>
    <property type="evidence" value="ECO:0007669"/>
    <property type="project" value="TreeGrafter"/>
</dbReference>
<dbReference type="Pfam" id="PF01169">
    <property type="entry name" value="GDT1"/>
    <property type="match status" value="2"/>
</dbReference>